<evidence type="ECO:0000256" key="7">
    <source>
        <dbReference type="RuleBase" id="RU369079"/>
    </source>
</evidence>
<evidence type="ECO:0000313" key="9">
    <source>
        <dbReference type="EMBL" id="GEN23648.1"/>
    </source>
</evidence>
<dbReference type="PANTHER" id="PTHR33362:SF3">
    <property type="entry name" value="SIALIC ACID TRAP TRANSPORTER PERMEASE PROTEIN SIAT"/>
    <property type="match status" value="1"/>
</dbReference>
<sequence>MALLLFVLLLVLFILGVPIAFSLGLASAVTVWHGDLMPMLIVAQQFIASVNSFPLMAIPFFILAGYLMQSGGISRRLVDFSNTLVGHMTGGLAMVAILTSLFFAAISGSGAATTAAIGSILIPAMVAKGYASDYAAANQAASGALGVIIPPSIPLILYAIAADVSVGDMFVAGVLPGLMLAMTLVMYAWFYARRYHHGGEAKSSPGEILAAGRKALLAIFMPLIILGGIYGGIFTPTEAAVVAVAYSFVVGTLVYREIRWRDLPGIFQEAAVMTAVVLSIIGAAGLYGRILQSLRVPSMISDFVIGAIDSPLVFILLVNLLLLIAGMFIEAAAAILIFVPILLPIAVSFGFDPIHLGIIMVVNLAMGMFTPPVGLNLFVASQIARVGVARLTWSILPFVALVLINLLLISVLPSLSTWLPTLR</sequence>
<feature type="transmembrane region" description="Helical" evidence="7">
    <location>
        <begin position="391"/>
        <end position="412"/>
    </location>
</feature>
<feature type="transmembrane region" description="Helical" evidence="7">
    <location>
        <begin position="80"/>
        <end position="106"/>
    </location>
</feature>
<reference evidence="9 12" key="2">
    <citation type="submission" date="2019-07" db="EMBL/GenBank/DDBJ databases">
        <title>Whole genome shotgun sequence of Halomonas cupida NBRC 102219.</title>
        <authorList>
            <person name="Hosoyama A."/>
            <person name="Uohara A."/>
            <person name="Ohji S."/>
            <person name="Ichikawa N."/>
        </authorList>
    </citation>
    <scope>NUCLEOTIDE SEQUENCE [LARGE SCALE GENOMIC DNA]</scope>
    <source>
        <strain evidence="9 12">NBRC 102219</strain>
    </source>
</reference>
<feature type="transmembrane region" description="Helical" evidence="7">
    <location>
        <begin position="143"/>
        <end position="161"/>
    </location>
</feature>
<feature type="transmembrane region" description="Helical" evidence="7">
    <location>
        <begin position="239"/>
        <end position="258"/>
    </location>
</feature>
<feature type="transmembrane region" description="Helical" evidence="7">
    <location>
        <begin position="270"/>
        <end position="291"/>
    </location>
</feature>
<feature type="transmembrane region" description="Helical" evidence="7">
    <location>
        <begin position="46"/>
        <end position="68"/>
    </location>
</feature>
<evidence type="ECO:0000256" key="5">
    <source>
        <dbReference type="ARBA" id="ARBA00022989"/>
    </source>
</evidence>
<reference evidence="10 11" key="1">
    <citation type="submission" date="2016-11" db="EMBL/GenBank/DDBJ databases">
        <authorList>
            <person name="Jaros S."/>
            <person name="Januszkiewicz K."/>
            <person name="Wedrychowicz H."/>
        </authorList>
    </citation>
    <scope>NUCLEOTIDE SEQUENCE [LARGE SCALE GENOMIC DNA]</scope>
    <source>
        <strain evidence="10 11">DSM 4740</strain>
    </source>
</reference>
<comment type="similarity">
    <text evidence="7">Belongs to the TRAP transporter large permease family.</text>
</comment>
<dbReference type="NCBIfam" id="TIGR00786">
    <property type="entry name" value="dctM"/>
    <property type="match status" value="1"/>
</dbReference>
<dbReference type="PIRSF" id="PIRSF006066">
    <property type="entry name" value="HI0050"/>
    <property type="match status" value="1"/>
</dbReference>
<protein>
    <recommendedName>
        <fullName evidence="7">TRAP transporter large permease protein</fullName>
    </recommendedName>
</protein>
<evidence type="ECO:0000313" key="10">
    <source>
        <dbReference type="EMBL" id="SHM11221.1"/>
    </source>
</evidence>
<evidence type="ECO:0000256" key="6">
    <source>
        <dbReference type="ARBA" id="ARBA00023136"/>
    </source>
</evidence>
<feature type="transmembrane region" description="Helical" evidence="7">
    <location>
        <begin position="331"/>
        <end position="351"/>
    </location>
</feature>
<accession>A0A1M7G4M2</accession>
<evidence type="ECO:0000313" key="11">
    <source>
        <dbReference type="Proteomes" id="UP000184123"/>
    </source>
</evidence>
<dbReference type="InterPro" id="IPR004681">
    <property type="entry name" value="TRAP_DctM"/>
</dbReference>
<comment type="function">
    <text evidence="7">Part of the tripartite ATP-independent periplasmic (TRAP) transport system.</text>
</comment>
<feature type="transmembrane region" description="Helical" evidence="7">
    <location>
        <begin position="357"/>
        <end position="379"/>
    </location>
</feature>
<keyword evidence="4 7" id="KW-0812">Transmembrane</keyword>
<dbReference type="AlphaFoldDB" id="A0A1M7G4M2"/>
<evidence type="ECO:0000256" key="1">
    <source>
        <dbReference type="ARBA" id="ARBA00004429"/>
    </source>
</evidence>
<feature type="transmembrane region" description="Helical" evidence="7">
    <location>
        <begin position="213"/>
        <end position="233"/>
    </location>
</feature>
<dbReference type="EMBL" id="BJXU01000052">
    <property type="protein sequence ID" value="GEN23648.1"/>
    <property type="molecule type" value="Genomic_DNA"/>
</dbReference>
<evidence type="ECO:0000313" key="12">
    <source>
        <dbReference type="Proteomes" id="UP000321726"/>
    </source>
</evidence>
<dbReference type="PANTHER" id="PTHR33362">
    <property type="entry name" value="SIALIC ACID TRAP TRANSPORTER PERMEASE PROTEIN SIAT-RELATED"/>
    <property type="match status" value="1"/>
</dbReference>
<dbReference type="Proteomes" id="UP000321726">
    <property type="component" value="Unassembled WGS sequence"/>
</dbReference>
<comment type="subcellular location">
    <subcellularLocation>
        <location evidence="1 7">Cell inner membrane</location>
        <topology evidence="1 7">Multi-pass membrane protein</topology>
    </subcellularLocation>
</comment>
<evidence type="ECO:0000256" key="3">
    <source>
        <dbReference type="ARBA" id="ARBA00022519"/>
    </source>
</evidence>
<evidence type="ECO:0000256" key="4">
    <source>
        <dbReference type="ARBA" id="ARBA00022692"/>
    </source>
</evidence>
<keyword evidence="5 7" id="KW-1133">Transmembrane helix</keyword>
<feature type="transmembrane region" description="Helical" evidence="7">
    <location>
        <begin position="112"/>
        <end position="131"/>
    </location>
</feature>
<dbReference type="InterPro" id="IPR010656">
    <property type="entry name" value="DctM"/>
</dbReference>
<dbReference type="OrthoDB" id="9796052at2"/>
<name>A0A1M7G4M2_9GAMM</name>
<dbReference type="RefSeq" id="WP_073435232.1">
    <property type="nucleotide sequence ID" value="NZ_BJXU01000052.1"/>
</dbReference>
<keyword evidence="6 7" id="KW-0472">Membrane</keyword>
<dbReference type="GO" id="GO:0005886">
    <property type="term" value="C:plasma membrane"/>
    <property type="evidence" value="ECO:0007669"/>
    <property type="project" value="UniProtKB-SubCell"/>
</dbReference>
<evidence type="ECO:0000259" key="8">
    <source>
        <dbReference type="Pfam" id="PF06808"/>
    </source>
</evidence>
<keyword evidence="2" id="KW-1003">Cell membrane</keyword>
<keyword evidence="7" id="KW-0813">Transport</keyword>
<dbReference type="EMBL" id="FRCA01000005">
    <property type="protein sequence ID" value="SHM11221.1"/>
    <property type="molecule type" value="Genomic_DNA"/>
</dbReference>
<keyword evidence="3 7" id="KW-0997">Cell inner membrane</keyword>
<feature type="domain" description="TRAP C4-dicarboxylate transport system permease DctM subunit" evidence="8">
    <location>
        <begin position="6"/>
        <end position="414"/>
    </location>
</feature>
<organism evidence="10 11">
    <name type="scientific">Halomonas cupida</name>
    <dbReference type="NCBI Taxonomy" id="44933"/>
    <lineage>
        <taxon>Bacteria</taxon>
        <taxon>Pseudomonadati</taxon>
        <taxon>Pseudomonadota</taxon>
        <taxon>Gammaproteobacteria</taxon>
        <taxon>Oceanospirillales</taxon>
        <taxon>Halomonadaceae</taxon>
        <taxon>Halomonas</taxon>
    </lineage>
</organism>
<dbReference type="STRING" id="44933.SAMN05660971_02188"/>
<feature type="transmembrane region" description="Helical" evidence="7">
    <location>
        <begin position="303"/>
        <end position="324"/>
    </location>
</feature>
<gene>
    <name evidence="9" type="ORF">HCU01_15970</name>
    <name evidence="10" type="ORF">SAMN05660971_02188</name>
</gene>
<comment type="subunit">
    <text evidence="7">The complex comprises the extracytoplasmic solute receptor protein and the two transmembrane proteins.</text>
</comment>
<keyword evidence="12" id="KW-1185">Reference proteome</keyword>
<evidence type="ECO:0000256" key="2">
    <source>
        <dbReference type="ARBA" id="ARBA00022475"/>
    </source>
</evidence>
<dbReference type="GO" id="GO:0022857">
    <property type="term" value="F:transmembrane transporter activity"/>
    <property type="evidence" value="ECO:0007669"/>
    <property type="project" value="UniProtKB-UniRule"/>
</dbReference>
<dbReference type="Pfam" id="PF06808">
    <property type="entry name" value="DctM"/>
    <property type="match status" value="1"/>
</dbReference>
<dbReference type="Proteomes" id="UP000184123">
    <property type="component" value="Unassembled WGS sequence"/>
</dbReference>
<feature type="transmembrane region" description="Helical" evidence="7">
    <location>
        <begin position="173"/>
        <end position="192"/>
    </location>
</feature>
<proteinExistence type="inferred from homology"/>